<accession>A0A1H3UEI7</accession>
<sequence>MSGIIIRARRAQLFPGRADNLVKMTMPNLPRTFAILLLPTLLAGCKLDDIPGLGPDPRAVAKEAEAKAIGGACRHALRGLEDCYTLNPKSPKALVFAGWKDMDEYMRANKIEGTPSVLGQSDRRRSDKEDVPAEPSAGRNRS</sequence>
<dbReference type="GeneID" id="94691465"/>
<name>A0A1H3UEI7_9BURK</name>
<evidence type="ECO:0000313" key="2">
    <source>
        <dbReference type="EMBL" id="SDZ60265.1"/>
    </source>
</evidence>
<feature type="compositionally biased region" description="Basic and acidic residues" evidence="1">
    <location>
        <begin position="121"/>
        <end position="131"/>
    </location>
</feature>
<evidence type="ECO:0000256" key="1">
    <source>
        <dbReference type="SAM" id="MobiDB-lite"/>
    </source>
</evidence>
<dbReference type="RefSeq" id="WP_016448327.1">
    <property type="nucleotide sequence ID" value="NZ_AP025556.1"/>
</dbReference>
<feature type="region of interest" description="Disordered" evidence="1">
    <location>
        <begin position="110"/>
        <end position="142"/>
    </location>
</feature>
<proteinExistence type="predicted"/>
<reference evidence="2 3" key="1">
    <citation type="submission" date="2016-10" db="EMBL/GenBank/DDBJ databases">
        <authorList>
            <person name="de Groot N.N."/>
        </authorList>
    </citation>
    <scope>NUCLEOTIDE SEQUENCE [LARGE SCALE GENOMIC DNA]</scope>
    <source>
        <strain evidence="2 3">LMG 24775</strain>
    </source>
</reference>
<gene>
    <name evidence="2" type="ORF">SAMN05421547_14213</name>
</gene>
<organism evidence="2 3">
    <name type="scientific">Delftia lacustris</name>
    <dbReference type="NCBI Taxonomy" id="558537"/>
    <lineage>
        <taxon>Bacteria</taxon>
        <taxon>Pseudomonadati</taxon>
        <taxon>Pseudomonadota</taxon>
        <taxon>Betaproteobacteria</taxon>
        <taxon>Burkholderiales</taxon>
        <taxon>Comamonadaceae</taxon>
        <taxon>Delftia</taxon>
    </lineage>
</organism>
<dbReference type="AlphaFoldDB" id="A0A1H3UEI7"/>
<protein>
    <submittedName>
        <fullName evidence="2">Uncharacterized protein</fullName>
    </submittedName>
</protein>
<dbReference type="EMBL" id="FNPE01000042">
    <property type="protein sequence ID" value="SDZ60265.1"/>
    <property type="molecule type" value="Genomic_DNA"/>
</dbReference>
<dbReference type="Proteomes" id="UP000183417">
    <property type="component" value="Unassembled WGS sequence"/>
</dbReference>
<evidence type="ECO:0000313" key="3">
    <source>
        <dbReference type="Proteomes" id="UP000183417"/>
    </source>
</evidence>